<dbReference type="EMBL" id="KZ150094">
    <property type="protein sequence ID" value="PZC73651.1"/>
    <property type="molecule type" value="Genomic_DNA"/>
</dbReference>
<proteinExistence type="predicted"/>
<dbReference type="Proteomes" id="UP000249218">
    <property type="component" value="Unassembled WGS sequence"/>
</dbReference>
<gene>
    <name evidence="2" type="primary">HaOG209025</name>
    <name evidence="2" type="ORF">B5X24_HaOG209025</name>
</gene>
<feature type="compositionally biased region" description="Polar residues" evidence="1">
    <location>
        <begin position="108"/>
        <end position="117"/>
    </location>
</feature>
<protein>
    <submittedName>
        <fullName evidence="2">Uncharacterized protein</fullName>
    </submittedName>
</protein>
<sequence>MRATWYVVCVRWSALLPARKSRRAARRAAPAAASPSTGDLHETHFYTEEKYVRGNRRILCGTSWPRRCGGGCSASWWARAAARRRPSAARRPAASPAAAAAAARDVTRQPTLSCTKL</sequence>
<evidence type="ECO:0000256" key="1">
    <source>
        <dbReference type="SAM" id="MobiDB-lite"/>
    </source>
</evidence>
<dbReference type="AlphaFoldDB" id="A0A2W1BHA5"/>
<accession>A0A2W1BHA5</accession>
<reference evidence="2 3" key="1">
    <citation type="journal article" date="2017" name="BMC Biol.">
        <title>Genomic innovations, transcriptional plasticity and gene loss underlying the evolution and divergence of two highly polyphagous and invasive Helicoverpa pest species.</title>
        <authorList>
            <person name="Pearce S.L."/>
            <person name="Clarke D.F."/>
            <person name="East P.D."/>
            <person name="Elfekih S."/>
            <person name="Gordon K.H."/>
            <person name="Jermiin L.S."/>
            <person name="McGaughran A."/>
            <person name="Oakeshott J.G."/>
            <person name="Papanikolaou A."/>
            <person name="Perera O.P."/>
            <person name="Rane R.V."/>
            <person name="Richards S."/>
            <person name="Tay W.T."/>
            <person name="Walsh T.K."/>
            <person name="Anderson A."/>
            <person name="Anderson C.J."/>
            <person name="Asgari S."/>
            <person name="Board P.G."/>
            <person name="Bretschneider A."/>
            <person name="Campbell P.M."/>
            <person name="Chertemps T."/>
            <person name="Christeller J.T."/>
            <person name="Coppin C.W."/>
            <person name="Downes S.J."/>
            <person name="Duan G."/>
            <person name="Farnsworth C.A."/>
            <person name="Good R.T."/>
            <person name="Han L.B."/>
            <person name="Han Y.C."/>
            <person name="Hatje K."/>
            <person name="Horne I."/>
            <person name="Huang Y.P."/>
            <person name="Hughes D.S."/>
            <person name="Jacquin-Joly E."/>
            <person name="James W."/>
            <person name="Jhangiani S."/>
            <person name="Kollmar M."/>
            <person name="Kuwar S.S."/>
            <person name="Li S."/>
            <person name="Liu N.Y."/>
            <person name="Maibeche M.T."/>
            <person name="Miller J.R."/>
            <person name="Montagne N."/>
            <person name="Perry T."/>
            <person name="Qu J."/>
            <person name="Song S.V."/>
            <person name="Sutton G.G."/>
            <person name="Vogel H."/>
            <person name="Walenz B.P."/>
            <person name="Xu W."/>
            <person name="Zhang H.J."/>
            <person name="Zou Z."/>
            <person name="Batterham P."/>
            <person name="Edwards O.R."/>
            <person name="Feyereisen R."/>
            <person name="Gibbs R.A."/>
            <person name="Heckel D.G."/>
            <person name="McGrath A."/>
            <person name="Robin C."/>
            <person name="Scherer S.E."/>
            <person name="Worley K.C."/>
            <person name="Wu Y.D."/>
        </authorList>
    </citation>
    <scope>NUCLEOTIDE SEQUENCE [LARGE SCALE GENOMIC DNA]</scope>
    <source>
        <strain evidence="2">Harm_GR_Male_#8</strain>
        <tissue evidence="2">Whole organism</tissue>
    </source>
</reference>
<name>A0A2W1BHA5_HELAM</name>
<feature type="region of interest" description="Disordered" evidence="1">
    <location>
        <begin position="86"/>
        <end position="117"/>
    </location>
</feature>
<keyword evidence="3" id="KW-1185">Reference proteome</keyword>
<organism evidence="2 3">
    <name type="scientific">Helicoverpa armigera</name>
    <name type="common">Cotton bollworm</name>
    <name type="synonym">Heliothis armigera</name>
    <dbReference type="NCBI Taxonomy" id="29058"/>
    <lineage>
        <taxon>Eukaryota</taxon>
        <taxon>Metazoa</taxon>
        <taxon>Ecdysozoa</taxon>
        <taxon>Arthropoda</taxon>
        <taxon>Hexapoda</taxon>
        <taxon>Insecta</taxon>
        <taxon>Pterygota</taxon>
        <taxon>Neoptera</taxon>
        <taxon>Endopterygota</taxon>
        <taxon>Lepidoptera</taxon>
        <taxon>Glossata</taxon>
        <taxon>Ditrysia</taxon>
        <taxon>Noctuoidea</taxon>
        <taxon>Noctuidae</taxon>
        <taxon>Heliothinae</taxon>
        <taxon>Helicoverpa</taxon>
    </lineage>
</organism>
<evidence type="ECO:0000313" key="2">
    <source>
        <dbReference type="EMBL" id="PZC73651.1"/>
    </source>
</evidence>
<evidence type="ECO:0000313" key="3">
    <source>
        <dbReference type="Proteomes" id="UP000249218"/>
    </source>
</evidence>
<feature type="compositionally biased region" description="Low complexity" evidence="1">
    <location>
        <begin position="89"/>
        <end position="104"/>
    </location>
</feature>